<sequence>MPCLAIKSLAKALLASISAALALGPKHLTPAASRSSARPRHRYSSGPTITRAMPFLMHQSTTALFVLTSRSTLTALDSVLVPAFPGAT</sequence>
<proteinExistence type="predicted"/>
<feature type="signal peptide" evidence="1">
    <location>
        <begin position="1"/>
        <end position="22"/>
    </location>
</feature>
<dbReference type="AlphaFoldDB" id="A0A6B0U025"/>
<name>A0A6B0U025_IXORI</name>
<keyword evidence="1" id="KW-0732">Signal</keyword>
<evidence type="ECO:0000313" key="2">
    <source>
        <dbReference type="EMBL" id="MXU85839.1"/>
    </source>
</evidence>
<accession>A0A6B0U025</accession>
<reference evidence="2" key="1">
    <citation type="submission" date="2019-12" db="EMBL/GenBank/DDBJ databases">
        <title>An insight into the sialome of adult female Ixodes ricinus ticks feeding for 6 days.</title>
        <authorList>
            <person name="Perner J."/>
            <person name="Ribeiro J.M.C."/>
        </authorList>
    </citation>
    <scope>NUCLEOTIDE SEQUENCE</scope>
    <source>
        <strain evidence="2">Semi-engorged</strain>
        <tissue evidence="2">Salivary glands</tissue>
    </source>
</reference>
<protein>
    <submittedName>
        <fullName evidence="2">Putative secreted protein</fullName>
    </submittedName>
</protein>
<feature type="chain" id="PRO_5025488446" evidence="1">
    <location>
        <begin position="23"/>
        <end position="88"/>
    </location>
</feature>
<organism evidence="2">
    <name type="scientific">Ixodes ricinus</name>
    <name type="common">Common tick</name>
    <name type="synonym">Acarus ricinus</name>
    <dbReference type="NCBI Taxonomy" id="34613"/>
    <lineage>
        <taxon>Eukaryota</taxon>
        <taxon>Metazoa</taxon>
        <taxon>Ecdysozoa</taxon>
        <taxon>Arthropoda</taxon>
        <taxon>Chelicerata</taxon>
        <taxon>Arachnida</taxon>
        <taxon>Acari</taxon>
        <taxon>Parasitiformes</taxon>
        <taxon>Ixodida</taxon>
        <taxon>Ixodoidea</taxon>
        <taxon>Ixodidae</taxon>
        <taxon>Ixodinae</taxon>
        <taxon>Ixodes</taxon>
    </lineage>
</organism>
<dbReference type="EMBL" id="GIFC01003756">
    <property type="protein sequence ID" value="MXU85839.1"/>
    <property type="molecule type" value="Transcribed_RNA"/>
</dbReference>
<evidence type="ECO:0000256" key="1">
    <source>
        <dbReference type="SAM" id="SignalP"/>
    </source>
</evidence>